<dbReference type="InterPro" id="IPR011711">
    <property type="entry name" value="GntR_C"/>
</dbReference>
<dbReference type="EMBL" id="CP020472">
    <property type="protein sequence ID" value="ARD22371.1"/>
    <property type="molecule type" value="Genomic_DNA"/>
</dbReference>
<reference evidence="5 6" key="1">
    <citation type="submission" date="2017-03" db="EMBL/GenBank/DDBJ databases">
        <title>Genome sequencing of Shewanella japonica KCTC 22435.</title>
        <authorList>
            <person name="Kim K.M."/>
        </authorList>
    </citation>
    <scope>NUCLEOTIDE SEQUENCE [LARGE SCALE GENOMIC DNA]</scope>
    <source>
        <strain evidence="5 6">KCTC 22435</strain>
    </source>
</reference>
<gene>
    <name evidence="5" type="ORF">SJ2017_2073</name>
</gene>
<dbReference type="Gene3D" id="1.10.10.10">
    <property type="entry name" value="Winged helix-like DNA-binding domain superfamily/Winged helix DNA-binding domain"/>
    <property type="match status" value="1"/>
</dbReference>
<keyword evidence="2" id="KW-0238">DNA-binding</keyword>
<dbReference type="Gene3D" id="1.20.120.530">
    <property type="entry name" value="GntR ligand-binding domain-like"/>
    <property type="match status" value="1"/>
</dbReference>
<dbReference type="SUPFAM" id="SSF48008">
    <property type="entry name" value="GntR ligand-binding domain-like"/>
    <property type="match status" value="1"/>
</dbReference>
<sequence length="205" mass="23162">MAAAKPTKILSVKDQIADQLRSDIISGDLAPNTKLNEQELAKRFGLSRGLIRDVILQLTKEGLLISKNNCGASVNSILEPKLQKLMINLRQNIEVYAIENLKQNPLTDDDVAQLESILDELQAAFDREDFTEVTKVDISFHNYLIYKAGGEDLVNIWYPYVMRMRLNYKRITSSSECVEEHRGILQALREGDISRASKAIKANIK</sequence>
<evidence type="ECO:0000256" key="3">
    <source>
        <dbReference type="ARBA" id="ARBA00023163"/>
    </source>
</evidence>
<protein>
    <submittedName>
        <fullName evidence="5">GntR family transcriptional regulator</fullName>
    </submittedName>
</protein>
<evidence type="ECO:0000259" key="4">
    <source>
        <dbReference type="PROSITE" id="PS50949"/>
    </source>
</evidence>
<name>A0ABM6JKV4_9GAMM</name>
<dbReference type="InterPro" id="IPR036390">
    <property type="entry name" value="WH_DNA-bd_sf"/>
</dbReference>
<dbReference type="Pfam" id="PF00392">
    <property type="entry name" value="GntR"/>
    <property type="match status" value="1"/>
</dbReference>
<dbReference type="InterPro" id="IPR008920">
    <property type="entry name" value="TF_FadR/GntR_C"/>
</dbReference>
<feature type="domain" description="HTH gntR-type" evidence="4">
    <location>
        <begin position="10"/>
        <end position="77"/>
    </location>
</feature>
<evidence type="ECO:0000313" key="6">
    <source>
        <dbReference type="Proteomes" id="UP000191820"/>
    </source>
</evidence>
<dbReference type="PROSITE" id="PS50949">
    <property type="entry name" value="HTH_GNTR"/>
    <property type="match status" value="1"/>
</dbReference>
<keyword evidence="1" id="KW-0805">Transcription regulation</keyword>
<proteinExistence type="predicted"/>
<dbReference type="SMART" id="SM00895">
    <property type="entry name" value="FCD"/>
    <property type="match status" value="1"/>
</dbReference>
<dbReference type="SUPFAM" id="SSF46785">
    <property type="entry name" value="Winged helix' DNA-binding domain"/>
    <property type="match status" value="1"/>
</dbReference>
<evidence type="ECO:0000313" key="5">
    <source>
        <dbReference type="EMBL" id="ARD22371.1"/>
    </source>
</evidence>
<dbReference type="InterPro" id="IPR036388">
    <property type="entry name" value="WH-like_DNA-bd_sf"/>
</dbReference>
<keyword evidence="3" id="KW-0804">Transcription</keyword>
<accession>A0ABM6JKV4</accession>
<organism evidence="5 6">
    <name type="scientific">Shewanella japonica</name>
    <dbReference type="NCBI Taxonomy" id="93973"/>
    <lineage>
        <taxon>Bacteria</taxon>
        <taxon>Pseudomonadati</taxon>
        <taxon>Pseudomonadota</taxon>
        <taxon>Gammaproteobacteria</taxon>
        <taxon>Alteromonadales</taxon>
        <taxon>Shewanellaceae</taxon>
        <taxon>Shewanella</taxon>
    </lineage>
</organism>
<evidence type="ECO:0000256" key="1">
    <source>
        <dbReference type="ARBA" id="ARBA00023015"/>
    </source>
</evidence>
<dbReference type="PANTHER" id="PTHR43537:SF24">
    <property type="entry name" value="GLUCONATE OPERON TRANSCRIPTIONAL REPRESSOR"/>
    <property type="match status" value="1"/>
</dbReference>
<dbReference type="Proteomes" id="UP000191820">
    <property type="component" value="Chromosome"/>
</dbReference>
<dbReference type="InterPro" id="IPR000524">
    <property type="entry name" value="Tscrpt_reg_HTH_GntR"/>
</dbReference>
<dbReference type="CDD" id="cd07377">
    <property type="entry name" value="WHTH_GntR"/>
    <property type="match status" value="1"/>
</dbReference>
<keyword evidence="6" id="KW-1185">Reference proteome</keyword>
<dbReference type="SMART" id="SM00345">
    <property type="entry name" value="HTH_GNTR"/>
    <property type="match status" value="1"/>
</dbReference>
<dbReference type="Pfam" id="PF07729">
    <property type="entry name" value="FCD"/>
    <property type="match status" value="1"/>
</dbReference>
<evidence type="ECO:0000256" key="2">
    <source>
        <dbReference type="ARBA" id="ARBA00023125"/>
    </source>
</evidence>
<dbReference type="PANTHER" id="PTHR43537">
    <property type="entry name" value="TRANSCRIPTIONAL REGULATOR, GNTR FAMILY"/>
    <property type="match status" value="1"/>
</dbReference>
<dbReference type="RefSeq" id="WP_080915728.1">
    <property type="nucleotide sequence ID" value="NZ_CP020472.1"/>
</dbReference>